<evidence type="ECO:0000313" key="3">
    <source>
        <dbReference type="Proteomes" id="UP000661691"/>
    </source>
</evidence>
<dbReference type="AlphaFoldDB" id="A0A926N822"/>
<dbReference type="EMBL" id="JACXAH010000003">
    <property type="protein sequence ID" value="MBD1371452.1"/>
    <property type="molecule type" value="Genomic_DNA"/>
</dbReference>
<keyword evidence="3" id="KW-1185">Reference proteome</keyword>
<proteinExistence type="inferred from homology"/>
<comment type="similarity">
    <text evidence="1">Belongs to the bactofilin family.</text>
</comment>
<accession>A0A926N822</accession>
<evidence type="ECO:0000313" key="2">
    <source>
        <dbReference type="EMBL" id="MBD1371452.1"/>
    </source>
</evidence>
<name>A0A926N822_9BACL</name>
<organism evidence="2 3">
    <name type="scientific">Polycladospora coralii</name>
    <dbReference type="NCBI Taxonomy" id="2771432"/>
    <lineage>
        <taxon>Bacteria</taxon>
        <taxon>Bacillati</taxon>
        <taxon>Bacillota</taxon>
        <taxon>Bacilli</taxon>
        <taxon>Bacillales</taxon>
        <taxon>Thermoactinomycetaceae</taxon>
        <taxon>Polycladospora</taxon>
    </lineage>
</organism>
<dbReference type="PANTHER" id="PTHR35024:SF4">
    <property type="entry name" value="POLYMER-FORMING CYTOSKELETAL PROTEIN"/>
    <property type="match status" value="1"/>
</dbReference>
<dbReference type="Proteomes" id="UP000661691">
    <property type="component" value="Unassembled WGS sequence"/>
</dbReference>
<reference evidence="2" key="1">
    <citation type="submission" date="2020-09" db="EMBL/GenBank/DDBJ databases">
        <title>A novel bacterium of genus Hazenella, isolated from South China Sea.</title>
        <authorList>
            <person name="Huang H."/>
            <person name="Mo K."/>
            <person name="Hu Y."/>
        </authorList>
    </citation>
    <scope>NUCLEOTIDE SEQUENCE</scope>
    <source>
        <strain evidence="2">IB182357</strain>
    </source>
</reference>
<dbReference type="PANTHER" id="PTHR35024">
    <property type="entry name" value="HYPOTHETICAL CYTOSOLIC PROTEIN"/>
    <property type="match status" value="1"/>
</dbReference>
<sequence>MTKEMLNDLAISGRGSATGGKYKSVKVNGMAKISGDILCEKFRCNGTSVVEGDMEAEEIRVSGKSTFQGDIKSNDLKVDGSIKCMGGLSSSSHVVVNGYMSFKGNITGDQIDVKGNITGEKDVEAENLVVNGTLDIGGLVNAGNIEIRLYGECRATEIGGEKIKITPKDMPFNVNKLFKSIFQYEEKLIAQLIEGDEITISHTHAKLVRGNQVKIGAGCVIDRVEYKEKIEIDAKAEVKEEIKI</sequence>
<comment type="caution">
    <text evidence="2">The sequence shown here is derived from an EMBL/GenBank/DDBJ whole genome shotgun (WGS) entry which is preliminary data.</text>
</comment>
<dbReference type="RefSeq" id="WP_191141543.1">
    <property type="nucleotide sequence ID" value="NZ_JACXAH010000003.1"/>
</dbReference>
<protein>
    <submittedName>
        <fullName evidence="2">Polymer-forming cytoskeletal protein</fullName>
    </submittedName>
</protein>
<gene>
    <name evidence="2" type="ORF">IC620_03670</name>
</gene>
<dbReference type="Pfam" id="PF04519">
    <property type="entry name" value="Bactofilin"/>
    <property type="match status" value="1"/>
</dbReference>
<dbReference type="InterPro" id="IPR007607">
    <property type="entry name" value="BacA/B"/>
</dbReference>
<evidence type="ECO:0000256" key="1">
    <source>
        <dbReference type="ARBA" id="ARBA00044755"/>
    </source>
</evidence>